<dbReference type="EMBL" id="VIGI01000003">
    <property type="protein sequence ID" value="KAB8302808.1"/>
    <property type="molecule type" value="Genomic_DNA"/>
</dbReference>
<evidence type="ECO:0000313" key="3">
    <source>
        <dbReference type="Proteomes" id="UP000326757"/>
    </source>
</evidence>
<dbReference type="AlphaFoldDB" id="A0A5N6KGM6"/>
<keyword evidence="1" id="KW-0472">Membrane</keyword>
<proteinExistence type="predicted"/>
<comment type="caution">
    <text evidence="2">The sequence shown here is derived from an EMBL/GenBank/DDBJ whole genome shotgun (WGS) entry which is preliminary data.</text>
</comment>
<sequence>MGARPVCSIQAFRWLPSPPVPQEAFITVLQNVMYKILIHIFPTILLIIMQEWYIRKINRNAISTQP</sequence>
<feature type="transmembrane region" description="Helical" evidence="1">
    <location>
        <begin position="32"/>
        <end position="49"/>
    </location>
</feature>
<organism evidence="2 3">
    <name type="scientific">Monilinia laxa</name>
    <name type="common">Brown rot fungus</name>
    <name type="synonym">Sclerotinia laxa</name>
    <dbReference type="NCBI Taxonomy" id="61186"/>
    <lineage>
        <taxon>Eukaryota</taxon>
        <taxon>Fungi</taxon>
        <taxon>Dikarya</taxon>
        <taxon>Ascomycota</taxon>
        <taxon>Pezizomycotina</taxon>
        <taxon>Leotiomycetes</taxon>
        <taxon>Helotiales</taxon>
        <taxon>Sclerotiniaceae</taxon>
        <taxon>Monilinia</taxon>
    </lineage>
</organism>
<evidence type="ECO:0000256" key="1">
    <source>
        <dbReference type="SAM" id="Phobius"/>
    </source>
</evidence>
<evidence type="ECO:0000313" key="2">
    <source>
        <dbReference type="EMBL" id="KAB8302808.1"/>
    </source>
</evidence>
<protein>
    <submittedName>
        <fullName evidence="2">Uncharacterized protein</fullName>
    </submittedName>
</protein>
<name>A0A5N6KGM6_MONLA</name>
<gene>
    <name evidence="2" type="ORF">EYC80_006153</name>
</gene>
<keyword evidence="1" id="KW-0812">Transmembrane</keyword>
<reference evidence="2 3" key="1">
    <citation type="submission" date="2019-06" db="EMBL/GenBank/DDBJ databases">
        <title>Genome Sequence of the Brown Rot Fungal Pathogen Monilinia laxa.</title>
        <authorList>
            <person name="De Miccolis Angelini R.M."/>
            <person name="Landi L."/>
            <person name="Abate D."/>
            <person name="Pollastro S."/>
            <person name="Romanazzi G."/>
            <person name="Faretra F."/>
        </authorList>
    </citation>
    <scope>NUCLEOTIDE SEQUENCE [LARGE SCALE GENOMIC DNA]</scope>
    <source>
        <strain evidence="2 3">Mlax316</strain>
    </source>
</reference>
<accession>A0A5N6KGM6</accession>
<keyword evidence="1" id="KW-1133">Transmembrane helix</keyword>
<keyword evidence="3" id="KW-1185">Reference proteome</keyword>
<dbReference type="Proteomes" id="UP000326757">
    <property type="component" value="Unassembled WGS sequence"/>
</dbReference>